<dbReference type="Pfam" id="PF04542">
    <property type="entry name" value="Sigma70_r2"/>
    <property type="match status" value="1"/>
</dbReference>
<dbReference type="PANTHER" id="PTHR43133">
    <property type="entry name" value="RNA POLYMERASE ECF-TYPE SIGMA FACTO"/>
    <property type="match status" value="1"/>
</dbReference>
<organism evidence="7 8">
    <name type="scientific">Providencia burhodogranariea DSM 19968</name>
    <dbReference type="NCBI Taxonomy" id="1141662"/>
    <lineage>
        <taxon>Bacteria</taxon>
        <taxon>Pseudomonadati</taxon>
        <taxon>Pseudomonadota</taxon>
        <taxon>Gammaproteobacteria</taxon>
        <taxon>Enterobacterales</taxon>
        <taxon>Morganellaceae</taxon>
        <taxon>Providencia</taxon>
    </lineage>
</organism>
<evidence type="ECO:0000256" key="1">
    <source>
        <dbReference type="ARBA" id="ARBA00010641"/>
    </source>
</evidence>
<dbReference type="SUPFAM" id="SSF88659">
    <property type="entry name" value="Sigma3 and sigma4 domains of RNA polymerase sigma factors"/>
    <property type="match status" value="1"/>
</dbReference>
<proteinExistence type="inferred from homology"/>
<dbReference type="InterPro" id="IPR036388">
    <property type="entry name" value="WH-like_DNA-bd_sf"/>
</dbReference>
<keyword evidence="4" id="KW-0804">Transcription</keyword>
<feature type="domain" description="RNA polymerase sigma factor 70 region 4 type 2" evidence="6">
    <location>
        <begin position="108"/>
        <end position="159"/>
    </location>
</feature>
<keyword evidence="3" id="KW-0731">Sigma factor</keyword>
<dbReference type="InterPro" id="IPR013325">
    <property type="entry name" value="RNA_pol_sigma_r2"/>
</dbReference>
<evidence type="ECO:0000259" key="6">
    <source>
        <dbReference type="Pfam" id="PF08281"/>
    </source>
</evidence>
<keyword evidence="8" id="KW-1185">Reference proteome</keyword>
<dbReference type="HOGENOM" id="CLU_047691_12_3_6"/>
<dbReference type="InterPro" id="IPR013324">
    <property type="entry name" value="RNA_pol_sigma_r3/r4-like"/>
</dbReference>
<accession>K8WS58</accession>
<dbReference type="EMBL" id="AKKL01000034">
    <property type="protein sequence ID" value="EKT60277.1"/>
    <property type="molecule type" value="Genomic_DNA"/>
</dbReference>
<dbReference type="GO" id="GO:0006352">
    <property type="term" value="P:DNA-templated transcription initiation"/>
    <property type="evidence" value="ECO:0007669"/>
    <property type="project" value="InterPro"/>
</dbReference>
<protein>
    <submittedName>
        <fullName evidence="7">RNA polymerase sigma-70 factor, ECF subfamily, HasI</fullName>
    </submittedName>
</protein>
<name>K8WS58_9GAMM</name>
<dbReference type="InterPro" id="IPR007627">
    <property type="entry name" value="RNA_pol_sigma70_r2"/>
</dbReference>
<evidence type="ECO:0000256" key="4">
    <source>
        <dbReference type="ARBA" id="ARBA00023163"/>
    </source>
</evidence>
<evidence type="ECO:0000256" key="2">
    <source>
        <dbReference type="ARBA" id="ARBA00023015"/>
    </source>
</evidence>
<evidence type="ECO:0000313" key="8">
    <source>
        <dbReference type="Proteomes" id="UP000009336"/>
    </source>
</evidence>
<evidence type="ECO:0000256" key="3">
    <source>
        <dbReference type="ARBA" id="ARBA00023082"/>
    </source>
</evidence>
<dbReference type="InterPro" id="IPR014284">
    <property type="entry name" value="RNA_pol_sigma-70_dom"/>
</dbReference>
<dbReference type="NCBIfam" id="TIGR02937">
    <property type="entry name" value="sigma70-ECF"/>
    <property type="match status" value="1"/>
</dbReference>
<dbReference type="CDD" id="cd06171">
    <property type="entry name" value="Sigma70_r4"/>
    <property type="match status" value="1"/>
</dbReference>
<feature type="domain" description="RNA polymerase sigma-70 region 2" evidence="5">
    <location>
        <begin position="9"/>
        <end position="75"/>
    </location>
</feature>
<dbReference type="PANTHER" id="PTHR43133:SF63">
    <property type="entry name" value="RNA POLYMERASE SIGMA FACTOR FECI-RELATED"/>
    <property type="match status" value="1"/>
</dbReference>
<dbReference type="AlphaFoldDB" id="K8WS58"/>
<dbReference type="InterPro" id="IPR039425">
    <property type="entry name" value="RNA_pol_sigma-70-like"/>
</dbReference>
<sequence length="165" mass="19167">MSDSELQCLFARHSAALCRYLNSYLKDHSLSMDIMQESFARMAEQMKHSSIQDIDAYLYRTAKNLMVDHFRQQKKQQSVLISDTQWQDLPSDVKSLEAQAISEQQINQIQIIIQSLPQRTQEIFHLHREEGLTQTEVAEILNVSLSTVEKHLANALATLIHKWRE</sequence>
<gene>
    <name evidence="7" type="ORF">OOA_12710</name>
</gene>
<evidence type="ECO:0000259" key="5">
    <source>
        <dbReference type="Pfam" id="PF04542"/>
    </source>
</evidence>
<dbReference type="Gene3D" id="1.10.1740.10">
    <property type="match status" value="1"/>
</dbReference>
<dbReference type="InterPro" id="IPR013249">
    <property type="entry name" value="RNA_pol_sigma70_r4_t2"/>
</dbReference>
<dbReference type="OrthoDB" id="9794372at2"/>
<dbReference type="RefSeq" id="WP_008912536.1">
    <property type="nucleotide sequence ID" value="NZ_KB233223.1"/>
</dbReference>
<reference evidence="7 8" key="1">
    <citation type="journal article" date="2012" name="BMC Genomics">
        <title>Comparative genomics of bacteria in the genus Providencia isolated from wild Drosophila melanogaster.</title>
        <authorList>
            <person name="Galac M.R."/>
            <person name="Lazzaro B.P."/>
        </authorList>
    </citation>
    <scope>NUCLEOTIDE SEQUENCE [LARGE SCALE GENOMIC DNA]</scope>
    <source>
        <strain evidence="7 8">DSM 19968</strain>
    </source>
</reference>
<evidence type="ECO:0000313" key="7">
    <source>
        <dbReference type="EMBL" id="EKT60277.1"/>
    </source>
</evidence>
<dbReference type="Pfam" id="PF08281">
    <property type="entry name" value="Sigma70_r4_2"/>
    <property type="match status" value="1"/>
</dbReference>
<dbReference type="Proteomes" id="UP000009336">
    <property type="component" value="Unassembled WGS sequence"/>
</dbReference>
<dbReference type="STRING" id="1141662.OOA_12710"/>
<keyword evidence="2" id="KW-0805">Transcription regulation</keyword>
<dbReference type="GO" id="GO:0003677">
    <property type="term" value="F:DNA binding"/>
    <property type="evidence" value="ECO:0007669"/>
    <property type="project" value="InterPro"/>
</dbReference>
<dbReference type="Gene3D" id="1.10.10.10">
    <property type="entry name" value="Winged helix-like DNA-binding domain superfamily/Winged helix DNA-binding domain"/>
    <property type="match status" value="1"/>
</dbReference>
<dbReference type="GO" id="GO:0016987">
    <property type="term" value="F:sigma factor activity"/>
    <property type="evidence" value="ECO:0007669"/>
    <property type="project" value="UniProtKB-KW"/>
</dbReference>
<dbReference type="PATRIC" id="fig|1141662.3.peg.2581"/>
<comment type="similarity">
    <text evidence="1">Belongs to the sigma-70 factor family. ECF subfamily.</text>
</comment>
<comment type="caution">
    <text evidence="7">The sequence shown here is derived from an EMBL/GenBank/DDBJ whole genome shotgun (WGS) entry which is preliminary data.</text>
</comment>
<dbReference type="eggNOG" id="COG1595">
    <property type="taxonomic scope" value="Bacteria"/>
</dbReference>
<dbReference type="SUPFAM" id="SSF88946">
    <property type="entry name" value="Sigma2 domain of RNA polymerase sigma factors"/>
    <property type="match status" value="1"/>
</dbReference>